<dbReference type="GO" id="GO:0016990">
    <property type="term" value="F:arginine deiminase activity"/>
    <property type="evidence" value="ECO:0007669"/>
    <property type="project" value="TreeGrafter"/>
</dbReference>
<dbReference type="Proteomes" id="UP000065797">
    <property type="component" value="Unassembled WGS sequence"/>
</dbReference>
<dbReference type="GO" id="GO:0019546">
    <property type="term" value="P:L-arginine deiminase pathway"/>
    <property type="evidence" value="ECO:0007669"/>
    <property type="project" value="TreeGrafter"/>
</dbReference>
<dbReference type="SUPFAM" id="SSF55909">
    <property type="entry name" value="Pentein"/>
    <property type="match status" value="1"/>
</dbReference>
<comment type="caution">
    <text evidence="1">The sequence shown here is derived from an EMBL/GenBank/DDBJ whole genome shotgun (WGS) entry which is preliminary data.</text>
</comment>
<reference evidence="1 2" key="1">
    <citation type="submission" date="2016-01" db="EMBL/GenBank/DDBJ databases">
        <authorList>
            <person name="McClelland M."/>
            <person name="Jain A."/>
            <person name="Saraogi P."/>
            <person name="Mendelson R."/>
            <person name="Westerman R."/>
            <person name="SanMiguel P."/>
            <person name="Csonka L."/>
        </authorList>
    </citation>
    <scope>NUCLEOTIDE SEQUENCE [LARGE SCALE GENOMIC DNA]</scope>
    <source>
        <strain evidence="1 2">PE8-15</strain>
    </source>
</reference>
<proteinExistence type="predicted"/>
<dbReference type="Pfam" id="PF02274">
    <property type="entry name" value="ADI"/>
    <property type="match status" value="1"/>
</dbReference>
<accession>A0A109FUR0</accession>
<sequence>MLKNKIKPFCNSENGTLKEVLLCAPTKYNVLGSEVPAVGFVHDFIAELALEQHHLLKSKLENFGCKVHDVSNELKDSLWDRLVNRIFVRDVGAVYGDKLLIGVSGNEIRQADFFYTQSALVDWFDADHTYFVPSCVSLEFGDFLIVSPECVLINTGHRSNNKKELALFLFGLGVEEVGFVSLPRTMESLHLDVVCNILGGNLFLAAPFLKFTTVSVYRNSNKSEKCGLSTIDEFVGRHGYSIYWLPDKNYLIDYTNFINLDKNTALVNEEVVSLYQRQFTDMNFIGVQVDHLQHGAGSIRCMTMPFVRGSE</sequence>
<gene>
    <name evidence="1" type="ORF">AWW70_26110</name>
</gene>
<dbReference type="PANTHER" id="PTHR47271:SF2">
    <property type="entry name" value="ARGININE DEIMINASE"/>
    <property type="match status" value="1"/>
</dbReference>
<dbReference type="RefSeq" id="WP_060751824.1">
    <property type="nucleotide sequence ID" value="NZ_LRPH01000094.1"/>
</dbReference>
<dbReference type="Gene3D" id="3.75.10.10">
    <property type="entry name" value="L-arginine/glycine Amidinotransferase, Chain A"/>
    <property type="match status" value="1"/>
</dbReference>
<protein>
    <recommendedName>
        <fullName evidence="3">Arginine deiminase</fullName>
    </recommendedName>
</protein>
<dbReference type="AlphaFoldDB" id="A0A109FUR0"/>
<dbReference type="PANTHER" id="PTHR47271">
    <property type="entry name" value="ARGININE DEIMINASE"/>
    <property type="match status" value="1"/>
</dbReference>
<evidence type="ECO:0000313" key="1">
    <source>
        <dbReference type="EMBL" id="KWU54889.1"/>
    </source>
</evidence>
<organism evidence="1 2">
    <name type="scientific">Bacillus mycoides</name>
    <dbReference type="NCBI Taxonomy" id="1405"/>
    <lineage>
        <taxon>Bacteria</taxon>
        <taxon>Bacillati</taxon>
        <taxon>Bacillota</taxon>
        <taxon>Bacilli</taxon>
        <taxon>Bacillales</taxon>
        <taxon>Bacillaceae</taxon>
        <taxon>Bacillus</taxon>
        <taxon>Bacillus cereus group</taxon>
    </lineage>
</organism>
<evidence type="ECO:0008006" key="3">
    <source>
        <dbReference type="Google" id="ProtNLM"/>
    </source>
</evidence>
<name>A0A109FUR0_BACMY</name>
<dbReference type="EMBL" id="LRPH01000094">
    <property type="protein sequence ID" value="KWU54889.1"/>
    <property type="molecule type" value="Genomic_DNA"/>
</dbReference>
<evidence type="ECO:0000313" key="2">
    <source>
        <dbReference type="Proteomes" id="UP000065797"/>
    </source>
</evidence>